<keyword evidence="3" id="KW-0472">Membrane</keyword>
<evidence type="ECO:0000256" key="3">
    <source>
        <dbReference type="SAM" id="Phobius"/>
    </source>
</evidence>
<dbReference type="Gene3D" id="3.40.50.300">
    <property type="entry name" value="P-loop containing nucleotide triphosphate hydrolases"/>
    <property type="match status" value="1"/>
</dbReference>
<dbReference type="GO" id="GO:0005737">
    <property type="term" value="C:cytoplasm"/>
    <property type="evidence" value="ECO:0007669"/>
    <property type="project" value="UniProtKB-ARBA"/>
</dbReference>
<keyword evidence="3" id="KW-0812">Transmembrane</keyword>
<protein>
    <recommendedName>
        <fullName evidence="4">Torsin-1A C-terminal domain-containing protein</fullName>
    </recommendedName>
</protein>
<feature type="transmembrane region" description="Helical" evidence="3">
    <location>
        <begin position="276"/>
        <end position="298"/>
    </location>
</feature>
<keyword evidence="6" id="KW-1185">Reference proteome</keyword>
<keyword evidence="3" id="KW-1133">Transmembrane helix</keyword>
<reference evidence="6" key="1">
    <citation type="submission" date="2015-02" db="EMBL/GenBank/DDBJ databases">
        <title>Genome sequencing for Strongylocentrotus purpuratus.</title>
        <authorList>
            <person name="Murali S."/>
            <person name="Liu Y."/>
            <person name="Vee V."/>
            <person name="English A."/>
            <person name="Wang M."/>
            <person name="Skinner E."/>
            <person name="Han Y."/>
            <person name="Muzny D.M."/>
            <person name="Worley K.C."/>
            <person name="Gibbs R.A."/>
        </authorList>
    </citation>
    <scope>NUCLEOTIDE SEQUENCE</scope>
</reference>
<dbReference type="KEGG" id="spu:100892342"/>
<dbReference type="AlphaFoldDB" id="A0A7M7T4I6"/>
<dbReference type="GeneID" id="100892342"/>
<feature type="region of interest" description="Disordered" evidence="2">
    <location>
        <begin position="148"/>
        <end position="180"/>
    </location>
</feature>
<feature type="compositionally biased region" description="Basic residues" evidence="2">
    <location>
        <begin position="226"/>
        <end position="236"/>
    </location>
</feature>
<dbReference type="RefSeq" id="XP_030853332.1">
    <property type="nucleotide sequence ID" value="XM_030997472.1"/>
</dbReference>
<dbReference type="OMA" id="ERDSCIH"/>
<dbReference type="OrthoDB" id="19623at2759"/>
<evidence type="ECO:0000256" key="2">
    <source>
        <dbReference type="SAM" id="MobiDB-lite"/>
    </source>
</evidence>
<comment type="similarity">
    <text evidence="1">Belongs to the ClpA/ClpB family. Torsin subfamily.</text>
</comment>
<dbReference type="Pfam" id="PF21376">
    <property type="entry name" value="TOR1A_C"/>
    <property type="match status" value="1"/>
</dbReference>
<dbReference type="InParanoid" id="A0A7M7T4I6"/>
<dbReference type="PROSITE" id="PS00675">
    <property type="entry name" value="SIGMA54_INTERACT_1"/>
    <property type="match status" value="1"/>
</dbReference>
<dbReference type="InterPro" id="IPR027417">
    <property type="entry name" value="P-loop_NTPase"/>
</dbReference>
<feature type="region of interest" description="Disordered" evidence="2">
    <location>
        <begin position="193"/>
        <end position="243"/>
    </location>
</feature>
<dbReference type="InterPro" id="IPR049337">
    <property type="entry name" value="TOR1A_C"/>
</dbReference>
<dbReference type="InterPro" id="IPR025662">
    <property type="entry name" value="Sigma_54_int_dom_ATP-bd_1"/>
</dbReference>
<proteinExistence type="inferred from homology"/>
<dbReference type="Pfam" id="PF06309">
    <property type="entry name" value="Torsin"/>
    <property type="match status" value="1"/>
</dbReference>
<dbReference type="EnsemblMetazoa" id="XM_030997470">
    <property type="protein sequence ID" value="XP_030853330"/>
    <property type="gene ID" value="LOC100892342"/>
</dbReference>
<dbReference type="GO" id="GO:0012505">
    <property type="term" value="C:endomembrane system"/>
    <property type="evidence" value="ECO:0007669"/>
    <property type="project" value="UniProtKB-ARBA"/>
</dbReference>
<sequence length="609" mass="67339">MSLQAFSRSTTTTTTPPPVSSLDSPRKSSPIMLLSGSRKGHYSTSGNDCLALMWPSADDVNNHSLSPVSPSIKTHLGGTLMDSTHEHNDMKISSPHGEGLVSLDKTTEVLVCPSGKTVVRLKTSMEAILPSPSHKGSPSMIKQLSLPYSLSSKPGSKPSSHSFLSSDSSPFPHSRGISNSSLNFPGRSLLFDSSDKPSGDSIPSSARSSSPTRDISSGGDTPFSSIKKKGPRRRKISGKDKGAKVRFAGGATEILEQDHPEDDLIMTHSRCPCFKFFIIMCLVVLFFSVLFYLSLWLVAQHRGSPVIIAGGESLQTILQSHVYGQPIIVSLLPQLLSGILAEDVSDRTMVLMFHGQSGVGKTFVAELIGKKMFPEQAQSQCVHKFLPSFLEVRDRLVTTYDYSIAFEDFIDQGKSNYRTCPVGLYIIEDLDYESSSSLLEAIAFTLPSIRKRQAAQEQKMIFFLMTNLQGEALGHYLLSHMKEGKRREDLNLRELEPIMKKAPTAQTNTADSDDDEQESEEHGVQRLEVHDKIMAVVDHHIPFLPLEREHVILCIQQTLSWKNATLNENDIQWIADKLVFYPENNLIFSLSGCKKVEEKANLFSKYSQT</sequence>
<organism evidence="5 6">
    <name type="scientific">Strongylocentrotus purpuratus</name>
    <name type="common">Purple sea urchin</name>
    <dbReference type="NCBI Taxonomy" id="7668"/>
    <lineage>
        <taxon>Eukaryota</taxon>
        <taxon>Metazoa</taxon>
        <taxon>Echinodermata</taxon>
        <taxon>Eleutherozoa</taxon>
        <taxon>Echinozoa</taxon>
        <taxon>Echinoidea</taxon>
        <taxon>Euechinoidea</taxon>
        <taxon>Echinacea</taxon>
        <taxon>Camarodonta</taxon>
        <taxon>Echinidea</taxon>
        <taxon>Strongylocentrotidae</taxon>
        <taxon>Strongylocentrotus</taxon>
    </lineage>
</organism>
<evidence type="ECO:0000256" key="1">
    <source>
        <dbReference type="ARBA" id="ARBA00006235"/>
    </source>
</evidence>
<dbReference type="EnsemblMetazoa" id="XM_030997472">
    <property type="protein sequence ID" value="XP_030853332"/>
    <property type="gene ID" value="LOC100892342"/>
</dbReference>
<feature type="domain" description="Torsin-1A C-terminal" evidence="4">
    <location>
        <begin position="546"/>
        <end position="600"/>
    </location>
</feature>
<feature type="region of interest" description="Disordered" evidence="2">
    <location>
        <begin position="497"/>
        <end position="522"/>
    </location>
</feature>
<evidence type="ECO:0000259" key="4">
    <source>
        <dbReference type="Pfam" id="PF21376"/>
    </source>
</evidence>
<reference evidence="5" key="2">
    <citation type="submission" date="2021-01" db="UniProtKB">
        <authorList>
            <consortium name="EnsemblMetazoa"/>
        </authorList>
    </citation>
    <scope>IDENTIFICATION</scope>
</reference>
<name>A0A7M7T4I6_STRPU</name>
<dbReference type="GO" id="GO:0016887">
    <property type="term" value="F:ATP hydrolysis activity"/>
    <property type="evidence" value="ECO:0007669"/>
    <property type="project" value="InterPro"/>
</dbReference>
<dbReference type="PANTHER" id="PTHR10760">
    <property type="entry name" value="TORSIN"/>
    <property type="match status" value="1"/>
</dbReference>
<dbReference type="SUPFAM" id="SSF52540">
    <property type="entry name" value="P-loop containing nucleoside triphosphate hydrolases"/>
    <property type="match status" value="1"/>
</dbReference>
<feature type="compositionally biased region" description="Low complexity" evidence="2">
    <location>
        <begin position="148"/>
        <end position="174"/>
    </location>
</feature>
<dbReference type="PANTHER" id="PTHR10760:SF2">
    <property type="entry name" value="LD13476P-RELATED"/>
    <property type="match status" value="1"/>
</dbReference>
<dbReference type="RefSeq" id="XP_030853330.1">
    <property type="nucleotide sequence ID" value="XM_030997470.1"/>
</dbReference>
<feature type="compositionally biased region" description="Low complexity" evidence="2">
    <location>
        <begin position="199"/>
        <end position="218"/>
    </location>
</feature>
<accession>A0A7M7T4I6</accession>
<evidence type="ECO:0000313" key="6">
    <source>
        <dbReference type="Proteomes" id="UP000007110"/>
    </source>
</evidence>
<dbReference type="GO" id="GO:0005524">
    <property type="term" value="F:ATP binding"/>
    <property type="evidence" value="ECO:0007669"/>
    <property type="project" value="InterPro"/>
</dbReference>
<dbReference type="Proteomes" id="UP000007110">
    <property type="component" value="Unassembled WGS sequence"/>
</dbReference>
<evidence type="ECO:0000313" key="5">
    <source>
        <dbReference type="EnsemblMetazoa" id="XP_030853330"/>
    </source>
</evidence>
<dbReference type="InterPro" id="IPR010448">
    <property type="entry name" value="Torsin"/>
</dbReference>
<feature type="region of interest" description="Disordered" evidence="2">
    <location>
        <begin position="1"/>
        <end position="39"/>
    </location>
</feature>